<dbReference type="AlphaFoldDB" id="A0A097R219"/>
<dbReference type="KEGG" id="hav:AT03_10550"/>
<dbReference type="EMBL" id="CP009706">
    <property type="protein sequence ID" value="AIU72774.1"/>
    <property type="molecule type" value="Genomic_DNA"/>
</dbReference>
<dbReference type="GeneID" id="78452262"/>
<organism evidence="1 2">
    <name type="scientific">Hafnia alvei FB1</name>
    <dbReference type="NCBI Taxonomy" id="1453496"/>
    <lineage>
        <taxon>Bacteria</taxon>
        <taxon>Pseudomonadati</taxon>
        <taxon>Pseudomonadota</taxon>
        <taxon>Gammaproteobacteria</taxon>
        <taxon>Enterobacterales</taxon>
        <taxon>Hafniaceae</taxon>
        <taxon>Hafnia</taxon>
    </lineage>
</organism>
<dbReference type="RefSeq" id="WP_025801261.1">
    <property type="nucleotide sequence ID" value="NZ_CP009706.1"/>
</dbReference>
<evidence type="ECO:0000313" key="2">
    <source>
        <dbReference type="Proteomes" id="UP000029986"/>
    </source>
</evidence>
<proteinExistence type="predicted"/>
<protein>
    <recommendedName>
        <fullName evidence="3">DUF1482 family protein</fullName>
    </recommendedName>
</protein>
<dbReference type="HOGENOM" id="CLU_187539_0_0_6"/>
<accession>A0A097R219</accession>
<dbReference type="eggNOG" id="ENOG5032YIX">
    <property type="taxonomic scope" value="Bacteria"/>
</dbReference>
<evidence type="ECO:0000313" key="1">
    <source>
        <dbReference type="EMBL" id="AIU72774.1"/>
    </source>
</evidence>
<dbReference type="PATRIC" id="fig|1453496.5.peg.2119"/>
<gene>
    <name evidence="1" type="ORF">AT03_10550</name>
</gene>
<dbReference type="Pfam" id="PF07358">
    <property type="entry name" value="DUF1482"/>
    <property type="match status" value="1"/>
</dbReference>
<dbReference type="Proteomes" id="UP000029986">
    <property type="component" value="Chromosome"/>
</dbReference>
<name>A0A097R219_HAFAL</name>
<evidence type="ECO:0008006" key="3">
    <source>
        <dbReference type="Google" id="ProtNLM"/>
    </source>
</evidence>
<dbReference type="InterPro" id="IPR009954">
    <property type="entry name" value="DUF1482"/>
</dbReference>
<keyword evidence="2" id="KW-1185">Reference proteome</keyword>
<sequence length="67" mass="7750">MYALVMMVCYLNGPCENLYLGGFDTEEQCVREMNVQRIQRGGCIPLENVLDDFWQPATRAADFPRLF</sequence>
<reference evidence="1 2" key="1">
    <citation type="journal article" date="2014" name="Gut Pathog.">
        <title>Gene clusters of Hafnia alvei strain FB1 important in survival and pathogenesis: a draft genome perspective.</title>
        <authorList>
            <person name="Tan J.Y."/>
            <person name="Yin W.F."/>
            <person name="Chan K.G."/>
        </authorList>
    </citation>
    <scope>NUCLEOTIDE SEQUENCE [LARGE SCALE GENOMIC DNA]</scope>
    <source>
        <strain evidence="1 2">FB1</strain>
    </source>
</reference>
<dbReference type="OrthoDB" id="6562784at2"/>